<evidence type="ECO:0000256" key="5">
    <source>
        <dbReference type="ARBA" id="ARBA00022722"/>
    </source>
</evidence>
<accession>A0A443J1G2</accession>
<keyword evidence="16" id="KW-1185">Reference proteome</keyword>
<dbReference type="Proteomes" id="UP000285710">
    <property type="component" value="Unassembled WGS sequence"/>
</dbReference>
<dbReference type="AlphaFoldDB" id="A0A443J1G2"/>
<keyword evidence="7 13" id="KW-0378">Hydrolase</keyword>
<evidence type="ECO:0000256" key="6">
    <source>
        <dbReference type="ARBA" id="ARBA00022723"/>
    </source>
</evidence>
<keyword evidence="9 13" id="KW-0408">Iron</keyword>
<keyword evidence="10 13" id="KW-0411">Iron-sulfur</keyword>
<evidence type="ECO:0000313" key="15">
    <source>
        <dbReference type="EMBL" id="RWR14215.1"/>
    </source>
</evidence>
<evidence type="ECO:0000256" key="3">
    <source>
        <dbReference type="ARBA" id="ARBA00012768"/>
    </source>
</evidence>
<keyword evidence="6 13" id="KW-0479">Metal-binding</keyword>
<keyword evidence="12 13" id="KW-0464">Manganese</keyword>
<comment type="cofactor">
    <cofactor evidence="1">
        <name>[4Fe-4S] cluster</name>
        <dbReference type="ChEBI" id="CHEBI:49883"/>
    </cofactor>
</comment>
<reference evidence="15 16" key="2">
    <citation type="submission" date="2019-01" db="EMBL/GenBank/DDBJ databases">
        <authorList>
            <person name="Li Y."/>
        </authorList>
    </citation>
    <scope>NUCLEOTIDE SEQUENCE [LARGE SCALE GENOMIC DNA]</scope>
    <source>
        <strain evidence="15 16">2D-5</strain>
    </source>
</reference>
<comment type="similarity">
    <text evidence="2 13">Belongs to the CRISPR-associated exonuclease Cas4 family.</text>
</comment>
<dbReference type="InterPro" id="IPR011604">
    <property type="entry name" value="PDDEXK-like_dom_sf"/>
</dbReference>
<dbReference type="EC" id="3.1.12.1" evidence="3 13"/>
<proteinExistence type="inferred from homology"/>
<evidence type="ECO:0000256" key="1">
    <source>
        <dbReference type="ARBA" id="ARBA00001966"/>
    </source>
</evidence>
<comment type="cofactor">
    <cofactor evidence="13">
        <name>Mg(2+)</name>
        <dbReference type="ChEBI" id="CHEBI:18420"/>
    </cofactor>
    <cofactor evidence="13">
        <name>Mn(2+)</name>
        <dbReference type="ChEBI" id="CHEBI:29035"/>
    </cofactor>
    <text evidence="13">Mg(2+) or Mn(2+) required for ssDNA cleavage activity.</text>
</comment>
<evidence type="ECO:0000259" key="14">
    <source>
        <dbReference type="Pfam" id="PF01930"/>
    </source>
</evidence>
<dbReference type="PANTHER" id="PTHR36531:SF6">
    <property type="entry name" value="DNA REPLICATION ATP-DEPENDENT HELICASE_NUCLEASE DNA2"/>
    <property type="match status" value="1"/>
</dbReference>
<dbReference type="Pfam" id="PF01930">
    <property type="entry name" value="Cas_Cas4"/>
    <property type="match status" value="1"/>
</dbReference>
<evidence type="ECO:0000313" key="16">
    <source>
        <dbReference type="Proteomes" id="UP000285710"/>
    </source>
</evidence>
<evidence type="ECO:0000256" key="2">
    <source>
        <dbReference type="ARBA" id="ARBA00009189"/>
    </source>
</evidence>
<protein>
    <recommendedName>
        <fullName evidence="4 13">CRISPR-associated exonuclease Cas4</fullName>
        <ecNumber evidence="3 13">3.1.12.1</ecNumber>
    </recommendedName>
</protein>
<dbReference type="EMBL" id="SAUW01000003">
    <property type="protein sequence ID" value="RWR14215.1"/>
    <property type="molecule type" value="Genomic_DNA"/>
</dbReference>
<gene>
    <name evidence="15" type="primary">cas4</name>
    <name evidence="15" type="ORF">D2T33_03070</name>
</gene>
<evidence type="ECO:0000256" key="8">
    <source>
        <dbReference type="ARBA" id="ARBA00022839"/>
    </source>
</evidence>
<comment type="function">
    <text evidence="13">CRISPR (clustered regularly interspaced short palindromic repeat) is an adaptive immune system that provides protection against mobile genetic elements (viruses, transposable elements and conjugative plasmids). CRISPR clusters contain sequences complementary to antecedent mobile elements and target invading nucleic acids. CRISPR clusters are transcribed and processed into CRISPR RNA (crRNA).</text>
</comment>
<keyword evidence="8 13" id="KW-0269">Exonuclease</keyword>
<dbReference type="Gene3D" id="3.90.320.10">
    <property type="match status" value="1"/>
</dbReference>
<evidence type="ECO:0000256" key="4">
    <source>
        <dbReference type="ARBA" id="ARBA00020049"/>
    </source>
</evidence>
<dbReference type="PANTHER" id="PTHR36531">
    <property type="entry name" value="CRISPR-ASSOCIATED EXONUCLEASE CAS4"/>
    <property type="match status" value="1"/>
</dbReference>
<dbReference type="GO" id="GO:0051607">
    <property type="term" value="P:defense response to virus"/>
    <property type="evidence" value="ECO:0007669"/>
    <property type="project" value="UniProtKB-KW"/>
</dbReference>
<evidence type="ECO:0000256" key="10">
    <source>
        <dbReference type="ARBA" id="ARBA00023014"/>
    </source>
</evidence>
<evidence type="ECO:0000256" key="12">
    <source>
        <dbReference type="ARBA" id="ARBA00023211"/>
    </source>
</evidence>
<evidence type="ECO:0000256" key="9">
    <source>
        <dbReference type="ARBA" id="ARBA00023004"/>
    </source>
</evidence>
<evidence type="ECO:0000256" key="11">
    <source>
        <dbReference type="ARBA" id="ARBA00023118"/>
    </source>
</evidence>
<evidence type="ECO:0000256" key="7">
    <source>
        <dbReference type="ARBA" id="ARBA00022801"/>
    </source>
</evidence>
<dbReference type="CDD" id="cd09637">
    <property type="entry name" value="Cas4_I-A_I-B_I-C_I-D_II-B"/>
    <property type="match status" value="1"/>
</dbReference>
<dbReference type="NCBIfam" id="TIGR00372">
    <property type="entry name" value="cas4"/>
    <property type="match status" value="1"/>
</dbReference>
<dbReference type="InterPro" id="IPR013343">
    <property type="entry name" value="CRISPR-assoc_prot_Cas4"/>
</dbReference>
<dbReference type="GO" id="GO:0046872">
    <property type="term" value="F:metal ion binding"/>
    <property type="evidence" value="ECO:0007669"/>
    <property type="project" value="UniProtKB-KW"/>
</dbReference>
<keyword evidence="5 13" id="KW-0540">Nuclease</keyword>
<dbReference type="InterPro" id="IPR022765">
    <property type="entry name" value="Dna2/Cas4_DUF83"/>
</dbReference>
<comment type="cofactor">
    <cofactor evidence="13">
        <name>iron-sulfur cluster</name>
        <dbReference type="ChEBI" id="CHEBI:30408"/>
    </cofactor>
</comment>
<reference evidence="15 16" key="1">
    <citation type="submission" date="2019-01" db="EMBL/GenBank/DDBJ databases">
        <title>Sinorhodobacter populi sp. nov. isolated from the symptomatic bark tissue of Populus euramericana canker.</title>
        <authorList>
            <person name="Xu G."/>
        </authorList>
    </citation>
    <scope>NUCLEOTIDE SEQUENCE [LARGE SCALE GENOMIC DNA]</scope>
    <source>
        <strain evidence="15 16">2D-5</strain>
    </source>
</reference>
<keyword evidence="11 13" id="KW-0051">Antiviral defense</keyword>
<name>A0A443J1G2_9RHOB</name>
<dbReference type="GO" id="GO:0051536">
    <property type="term" value="F:iron-sulfur cluster binding"/>
    <property type="evidence" value="ECO:0007669"/>
    <property type="project" value="UniProtKB-KW"/>
</dbReference>
<evidence type="ECO:0000256" key="13">
    <source>
        <dbReference type="RuleBase" id="RU365022"/>
    </source>
</evidence>
<sequence length="224" mass="24509">MPTCPRASALSNLGEAFSLPISALQHWLFCPRQCALIHVERLWAENQLTAEGRVLHAQADGGTAERRGGVRVLRTVQLGSERLGLHGVADVVEIHGTRILPVEYKRGRPKPHRADEVQLCAQGMCLEDMTGQAIAEGALFYGETRRRMAVPFDDGLRSLTSSIAAEARAALASGRLPPPVHDPRRCRACSLFDLCRPERMQAPPAVRRWLERAIASDAIPGGPE</sequence>
<dbReference type="GO" id="GO:0004527">
    <property type="term" value="F:exonuclease activity"/>
    <property type="evidence" value="ECO:0007669"/>
    <property type="project" value="UniProtKB-KW"/>
</dbReference>
<comment type="caution">
    <text evidence="15">The sequence shown here is derived from an EMBL/GenBank/DDBJ whole genome shotgun (WGS) entry which is preliminary data.</text>
</comment>
<dbReference type="InterPro" id="IPR051827">
    <property type="entry name" value="Cas4_exonuclease"/>
</dbReference>
<feature type="domain" description="DUF83" evidence="14">
    <location>
        <begin position="22"/>
        <end position="196"/>
    </location>
</feature>
<organism evidence="15 16">
    <name type="scientific">Paenirhodobacter populi</name>
    <dbReference type="NCBI Taxonomy" id="2306993"/>
    <lineage>
        <taxon>Bacteria</taxon>
        <taxon>Pseudomonadati</taxon>
        <taxon>Pseudomonadota</taxon>
        <taxon>Alphaproteobacteria</taxon>
        <taxon>Rhodobacterales</taxon>
        <taxon>Rhodobacter group</taxon>
        <taxon>Paenirhodobacter</taxon>
    </lineage>
</organism>